<gene>
    <name evidence="1" type="ORF">ERS007688_04506</name>
    <name evidence="3" type="ORF">ERS007720_01100</name>
    <name evidence="4" type="ORF">ERS007739_03305</name>
    <name evidence="2" type="ORF">ERS007741_00779</name>
</gene>
<evidence type="ECO:0000313" key="5">
    <source>
        <dbReference type="Proteomes" id="UP000039021"/>
    </source>
</evidence>
<protein>
    <submittedName>
        <fullName evidence="1">Uncharacterized protein</fullName>
    </submittedName>
</protein>
<dbReference type="Proteomes" id="UP000046947">
    <property type="component" value="Unassembled WGS sequence"/>
</dbReference>
<evidence type="ECO:0000313" key="8">
    <source>
        <dbReference type="Proteomes" id="UP000048600"/>
    </source>
</evidence>
<accession>A0A654TUI4</accession>
<reference evidence="4" key="2">
    <citation type="submission" date="2015-03" db="EMBL/GenBank/DDBJ databases">
        <authorList>
            <consortium name="Pathogen Informatics"/>
            <person name="Murphy D."/>
        </authorList>
    </citation>
    <scope>NUCLEOTIDE SEQUENCE</scope>
    <source>
        <strain evidence="4">N09902308</strain>
    </source>
</reference>
<dbReference type="Proteomes" id="UP000044938">
    <property type="component" value="Unassembled WGS sequence"/>
</dbReference>
<evidence type="ECO:0000313" key="2">
    <source>
        <dbReference type="EMBL" id="COV84218.1"/>
    </source>
</evidence>
<dbReference type="EMBL" id="CHKL01000053">
    <property type="protein sequence ID" value="COV84218.1"/>
    <property type="molecule type" value="Genomic_DNA"/>
</dbReference>
<evidence type="ECO:0000313" key="1">
    <source>
        <dbReference type="EMBL" id="CFE84470.1"/>
    </source>
</evidence>
<evidence type="ECO:0000313" key="6">
    <source>
        <dbReference type="Proteomes" id="UP000044938"/>
    </source>
</evidence>
<proteinExistence type="predicted"/>
<sequence>MPAAGVIVMSTDSLETPEVLVYAVVARSDRATTSPAVAPMTAANATA</sequence>
<name>A0A654TUI4_MYCTX</name>
<dbReference type="EMBL" id="CSBK01001685">
    <property type="protein sequence ID" value="COZ01628.1"/>
    <property type="molecule type" value="Genomic_DNA"/>
</dbReference>
<evidence type="ECO:0000313" key="7">
    <source>
        <dbReference type="Proteomes" id="UP000046947"/>
    </source>
</evidence>
<organism evidence="1 7">
    <name type="scientific">Mycobacterium tuberculosis</name>
    <dbReference type="NCBI Taxonomy" id="1773"/>
    <lineage>
        <taxon>Bacteria</taxon>
        <taxon>Bacillati</taxon>
        <taxon>Actinomycetota</taxon>
        <taxon>Actinomycetes</taxon>
        <taxon>Mycobacteriales</taxon>
        <taxon>Mycobacteriaceae</taxon>
        <taxon>Mycobacterium</taxon>
        <taxon>Mycobacterium tuberculosis complex</taxon>
    </lineage>
</organism>
<evidence type="ECO:0000313" key="3">
    <source>
        <dbReference type="EMBL" id="COV87601.1"/>
    </source>
</evidence>
<dbReference type="Proteomes" id="UP000039021">
    <property type="component" value="Unassembled WGS sequence"/>
</dbReference>
<dbReference type="Proteomes" id="UP000048600">
    <property type="component" value="Unassembled WGS sequence"/>
</dbReference>
<reference evidence="5 6" key="1">
    <citation type="submission" date="2015-03" db="EMBL/GenBank/DDBJ databases">
        <authorList>
            <consortium name="Pathogen Informatics"/>
        </authorList>
    </citation>
    <scope>NUCLEOTIDE SEQUENCE [LARGE SCALE GENOMIC DNA]</scope>
    <source>
        <strain evidence="1 7">H09601792</strain>
        <strain evidence="3 6">M09401471</strain>
        <strain evidence="5">N09902308</strain>
        <strain evidence="2 8">P00601463</strain>
    </source>
</reference>
<dbReference type="AlphaFoldDB" id="A0A654TUI4"/>
<dbReference type="EMBL" id="CFOH01001396">
    <property type="protein sequence ID" value="CFE84470.1"/>
    <property type="molecule type" value="Genomic_DNA"/>
</dbReference>
<dbReference type="EMBL" id="CSAJ01000099">
    <property type="protein sequence ID" value="COV87601.1"/>
    <property type="molecule type" value="Genomic_DNA"/>
</dbReference>
<evidence type="ECO:0000313" key="4">
    <source>
        <dbReference type="EMBL" id="COZ01628.1"/>
    </source>
</evidence>